<evidence type="ECO:0000313" key="6">
    <source>
        <dbReference type="Proteomes" id="UP000005551"/>
    </source>
</evidence>
<dbReference type="SMART" id="SM00448">
    <property type="entry name" value="REC"/>
    <property type="match status" value="1"/>
</dbReference>
<protein>
    <submittedName>
        <fullName evidence="5">LytTR family two component transcriptional regulator</fullName>
    </submittedName>
</protein>
<feature type="modified residue" description="4-aspartylphosphate" evidence="2">
    <location>
        <position position="56"/>
    </location>
</feature>
<dbReference type="EMBL" id="AJYA01000001">
    <property type="protein sequence ID" value="EIM78871.1"/>
    <property type="molecule type" value="Genomic_DNA"/>
</dbReference>
<evidence type="ECO:0000256" key="1">
    <source>
        <dbReference type="ARBA" id="ARBA00022553"/>
    </source>
</evidence>
<dbReference type="RefSeq" id="WP_009053089.1">
    <property type="nucleotide sequence ID" value="NZ_AJYA01000001.1"/>
</dbReference>
<dbReference type="Pfam" id="PF04397">
    <property type="entry name" value="LytTR"/>
    <property type="match status" value="1"/>
</dbReference>
<dbReference type="Proteomes" id="UP000005551">
    <property type="component" value="Unassembled WGS sequence"/>
</dbReference>
<dbReference type="SMART" id="SM00850">
    <property type="entry name" value="LytTR"/>
    <property type="match status" value="1"/>
</dbReference>
<organism evidence="5 6">
    <name type="scientific">Nitritalea halalkaliphila LW7</name>
    <dbReference type="NCBI Taxonomy" id="1189621"/>
    <lineage>
        <taxon>Bacteria</taxon>
        <taxon>Pseudomonadati</taxon>
        <taxon>Bacteroidota</taxon>
        <taxon>Cytophagia</taxon>
        <taxon>Cytophagales</taxon>
        <taxon>Cyclobacteriaceae</taxon>
        <taxon>Nitritalea</taxon>
    </lineage>
</organism>
<dbReference type="PROSITE" id="PS50110">
    <property type="entry name" value="RESPONSE_REGULATORY"/>
    <property type="match status" value="1"/>
</dbReference>
<feature type="domain" description="Response regulatory" evidence="3">
    <location>
        <begin position="6"/>
        <end position="121"/>
    </location>
</feature>
<feature type="domain" description="HTH LytTR-type" evidence="4">
    <location>
        <begin position="157"/>
        <end position="211"/>
    </location>
</feature>
<dbReference type="InterPro" id="IPR007492">
    <property type="entry name" value="LytTR_DNA-bd_dom"/>
</dbReference>
<keyword evidence="6" id="KW-1185">Reference proteome</keyword>
<dbReference type="SUPFAM" id="SSF52172">
    <property type="entry name" value="CheY-like"/>
    <property type="match status" value="1"/>
</dbReference>
<evidence type="ECO:0000259" key="3">
    <source>
        <dbReference type="PROSITE" id="PS50110"/>
    </source>
</evidence>
<dbReference type="GO" id="GO:0000160">
    <property type="term" value="P:phosphorelay signal transduction system"/>
    <property type="evidence" value="ECO:0007669"/>
    <property type="project" value="InterPro"/>
</dbReference>
<dbReference type="Gene3D" id="2.40.50.1020">
    <property type="entry name" value="LytTr DNA-binding domain"/>
    <property type="match status" value="1"/>
</dbReference>
<dbReference type="InterPro" id="IPR001789">
    <property type="entry name" value="Sig_transdc_resp-reg_receiver"/>
</dbReference>
<gene>
    <name evidence="5" type="ORF">A3SI_00335</name>
</gene>
<dbReference type="InterPro" id="IPR011006">
    <property type="entry name" value="CheY-like_superfamily"/>
</dbReference>
<evidence type="ECO:0000313" key="5">
    <source>
        <dbReference type="EMBL" id="EIM78871.1"/>
    </source>
</evidence>
<dbReference type="GO" id="GO:0003677">
    <property type="term" value="F:DNA binding"/>
    <property type="evidence" value="ECO:0007669"/>
    <property type="project" value="InterPro"/>
</dbReference>
<name>I5CAL9_9BACT</name>
<dbReference type="InterPro" id="IPR050595">
    <property type="entry name" value="Bact_response_regulator"/>
</dbReference>
<dbReference type="PANTHER" id="PTHR44591">
    <property type="entry name" value="STRESS RESPONSE REGULATOR PROTEIN 1"/>
    <property type="match status" value="1"/>
</dbReference>
<comment type="caution">
    <text evidence="5">The sequence shown here is derived from an EMBL/GenBank/DDBJ whole genome shotgun (WGS) entry which is preliminary data.</text>
</comment>
<dbReference type="Gene3D" id="3.40.50.2300">
    <property type="match status" value="1"/>
</dbReference>
<accession>I5CAL9</accession>
<dbReference type="PROSITE" id="PS50930">
    <property type="entry name" value="HTH_LYTTR"/>
    <property type="match status" value="1"/>
</dbReference>
<reference evidence="5 6" key="1">
    <citation type="submission" date="2012-05" db="EMBL/GenBank/DDBJ databases">
        <title>Genome sequence of Nitritalea halalkaliphila LW7.</title>
        <authorList>
            <person name="Jangir P.K."/>
            <person name="Singh A."/>
            <person name="Shivaji S."/>
            <person name="Sharma R."/>
        </authorList>
    </citation>
    <scope>NUCLEOTIDE SEQUENCE [LARGE SCALE GENOMIC DNA]</scope>
    <source>
        <strain evidence="5 6">LW7</strain>
    </source>
</reference>
<keyword evidence="1 2" id="KW-0597">Phosphoprotein</keyword>
<dbReference type="PANTHER" id="PTHR44591:SF3">
    <property type="entry name" value="RESPONSE REGULATORY DOMAIN-CONTAINING PROTEIN"/>
    <property type="match status" value="1"/>
</dbReference>
<dbReference type="OrthoDB" id="1646880at2"/>
<dbReference type="STRING" id="1189621.A3SI_00335"/>
<dbReference type="Pfam" id="PF00072">
    <property type="entry name" value="Response_reg"/>
    <property type="match status" value="1"/>
</dbReference>
<proteinExistence type="predicted"/>
<evidence type="ECO:0000256" key="2">
    <source>
        <dbReference type="PROSITE-ProRule" id="PRU00169"/>
    </source>
</evidence>
<evidence type="ECO:0000259" key="4">
    <source>
        <dbReference type="PROSITE" id="PS50930"/>
    </source>
</evidence>
<sequence length="247" mass="28329">MRHIPKILLIEDNFSLAENTKELLELSGYEVTEILSSSEGLKESLEFNKPDLVLLDIRLQGKHDGIAIGKMIRELAAIPIVFLTSSSEKKILDEVKEIVPEGYIVKPYSKETLITTVTIALNSYEHHTRGKGITIEPDIIGSANEFFIREKGWLKRVNIDHIQYLKTEGSYVHIHLKDKTITIRNTVKDLMSRLPESYFIRVHKSFIANIKLINAFNAKEIRFENDTIPLGRMYYSDLMDSVNKINL</sequence>
<dbReference type="AlphaFoldDB" id="I5CAL9"/>